<evidence type="ECO:0000256" key="9">
    <source>
        <dbReference type="RuleBase" id="RU363032"/>
    </source>
</evidence>
<feature type="transmembrane region" description="Helical" evidence="9">
    <location>
        <begin position="167"/>
        <end position="187"/>
    </location>
</feature>
<proteinExistence type="inferred from homology"/>
<gene>
    <name evidence="11" type="ORF">SAMN04488243_1634</name>
</gene>
<dbReference type="GO" id="GO:0006865">
    <property type="term" value="P:amino acid transport"/>
    <property type="evidence" value="ECO:0007669"/>
    <property type="project" value="UniProtKB-KW"/>
</dbReference>
<name>A0A1G7LDK5_9DEIN</name>
<dbReference type="InterPro" id="IPR000515">
    <property type="entry name" value="MetI-like"/>
</dbReference>
<evidence type="ECO:0000256" key="1">
    <source>
        <dbReference type="ARBA" id="ARBA00004651"/>
    </source>
</evidence>
<keyword evidence="5 9" id="KW-0812">Transmembrane</keyword>
<feature type="domain" description="ABC transmembrane type-1" evidence="10">
    <location>
        <begin position="81"/>
        <end position="354"/>
    </location>
</feature>
<evidence type="ECO:0000256" key="8">
    <source>
        <dbReference type="ARBA" id="ARBA00023136"/>
    </source>
</evidence>
<reference evidence="12" key="1">
    <citation type="submission" date="2016-10" db="EMBL/GenBank/DDBJ databases">
        <authorList>
            <person name="Varghese N."/>
            <person name="Submissions S."/>
        </authorList>
    </citation>
    <scope>NUCLEOTIDE SEQUENCE [LARGE SCALE GENOMIC DNA]</scope>
    <source>
        <strain evidence="12">CGMCC 1.6992</strain>
    </source>
</reference>
<dbReference type="STRING" id="482827.SAMN04488243_1634"/>
<evidence type="ECO:0000256" key="5">
    <source>
        <dbReference type="ARBA" id="ARBA00022692"/>
    </source>
</evidence>
<feature type="transmembrane region" description="Helical" evidence="9">
    <location>
        <begin position="129"/>
        <end position="147"/>
    </location>
</feature>
<dbReference type="GO" id="GO:0022857">
    <property type="term" value="F:transmembrane transporter activity"/>
    <property type="evidence" value="ECO:0007669"/>
    <property type="project" value="InterPro"/>
</dbReference>
<dbReference type="SUPFAM" id="SSF161098">
    <property type="entry name" value="MetI-like"/>
    <property type="match status" value="2"/>
</dbReference>
<dbReference type="OrthoDB" id="9805999at2"/>
<dbReference type="InterPro" id="IPR010065">
    <property type="entry name" value="AA_ABC_transptr_permease_3TM"/>
</dbReference>
<keyword evidence="8 9" id="KW-0472">Membrane</keyword>
<evidence type="ECO:0000256" key="3">
    <source>
        <dbReference type="ARBA" id="ARBA00022448"/>
    </source>
</evidence>
<accession>A0A1G7LDK5</accession>
<feature type="transmembrane region" description="Helical" evidence="9">
    <location>
        <begin position="335"/>
        <end position="357"/>
    </location>
</feature>
<dbReference type="EMBL" id="FNBC01000063">
    <property type="protein sequence ID" value="SDF47553.1"/>
    <property type="molecule type" value="Genomic_DNA"/>
</dbReference>
<dbReference type="GO" id="GO:0043190">
    <property type="term" value="C:ATP-binding cassette (ABC) transporter complex"/>
    <property type="evidence" value="ECO:0007669"/>
    <property type="project" value="InterPro"/>
</dbReference>
<protein>
    <submittedName>
        <fullName evidence="11">Amino acid ABC transporter membrane protein 1, PAAT family (TC 3.A.1.3.-)</fullName>
    </submittedName>
</protein>
<evidence type="ECO:0000256" key="6">
    <source>
        <dbReference type="ARBA" id="ARBA00022970"/>
    </source>
</evidence>
<sequence>MPRAKDLLLQAVVLGLVAWGLLSLLAEARSRMAAQGIPFSFAFLSQEAGFSLSEGLTYAPGEGLRPFFPSDTYLQALLAGFLNTLKVALLGIFLATFLGLLVAAGRLSANPLARALAAGYVEVIRNTPLLLQLFVWYFAVLLKLPSWENALSWGGVLLSQRGLVLPQVGLGGGVLGLALGLFAGFFLRKRPLWALGALFLGVFLGWVLWGPPLVFAPPQKEAFGPRGGLLLSPEFAALLFGLVVYTAAFIAEVFRGAILAVPRGQWEAAYALGLEGRDAFRLIVLPQAVRIAVPPLANQYLNLAKNTSLGVAVGYPDLFSVYGTVANQSGRSLEAILLVMAVYLTLSLGISAAVNTYNRRVALRWRL</sequence>
<dbReference type="InterPro" id="IPR035906">
    <property type="entry name" value="MetI-like_sf"/>
</dbReference>
<feature type="transmembrane region" description="Helical" evidence="9">
    <location>
        <begin position="194"/>
        <end position="215"/>
    </location>
</feature>
<dbReference type="Pfam" id="PF00528">
    <property type="entry name" value="BPD_transp_1"/>
    <property type="match status" value="1"/>
</dbReference>
<keyword evidence="7 9" id="KW-1133">Transmembrane helix</keyword>
<dbReference type="RefSeq" id="WP_093008699.1">
    <property type="nucleotide sequence ID" value="NZ_FNBC01000063.1"/>
</dbReference>
<evidence type="ECO:0000256" key="4">
    <source>
        <dbReference type="ARBA" id="ARBA00022475"/>
    </source>
</evidence>
<dbReference type="PANTHER" id="PTHR30614:SF37">
    <property type="entry name" value="AMINO-ACID ABC TRANSPORTER PERMEASE PROTEIN YHDX-RELATED"/>
    <property type="match status" value="1"/>
</dbReference>
<feature type="transmembrane region" description="Helical" evidence="9">
    <location>
        <begin position="87"/>
        <end position="109"/>
    </location>
</feature>
<dbReference type="InterPro" id="IPR043429">
    <property type="entry name" value="ArtM/GltK/GlnP/TcyL/YhdX-like"/>
</dbReference>
<dbReference type="Gene3D" id="1.10.3720.10">
    <property type="entry name" value="MetI-like"/>
    <property type="match status" value="2"/>
</dbReference>
<keyword evidence="4" id="KW-1003">Cell membrane</keyword>
<evidence type="ECO:0000259" key="10">
    <source>
        <dbReference type="PROSITE" id="PS50928"/>
    </source>
</evidence>
<evidence type="ECO:0000313" key="11">
    <source>
        <dbReference type="EMBL" id="SDF47553.1"/>
    </source>
</evidence>
<feature type="transmembrane region" description="Helical" evidence="9">
    <location>
        <begin position="235"/>
        <end position="254"/>
    </location>
</feature>
<dbReference type="NCBIfam" id="TIGR01726">
    <property type="entry name" value="HEQRo_perm_3TM"/>
    <property type="match status" value="1"/>
</dbReference>
<keyword evidence="6" id="KW-0029">Amino-acid transport</keyword>
<evidence type="ECO:0000256" key="2">
    <source>
        <dbReference type="ARBA" id="ARBA00010072"/>
    </source>
</evidence>
<dbReference type="AlphaFoldDB" id="A0A1G7LDK5"/>
<dbReference type="PANTHER" id="PTHR30614">
    <property type="entry name" value="MEMBRANE COMPONENT OF AMINO ACID ABC TRANSPORTER"/>
    <property type="match status" value="1"/>
</dbReference>
<dbReference type="CDD" id="cd06261">
    <property type="entry name" value="TM_PBP2"/>
    <property type="match status" value="1"/>
</dbReference>
<organism evidence="11 12">
    <name type="scientific">Thermus arciformis</name>
    <dbReference type="NCBI Taxonomy" id="482827"/>
    <lineage>
        <taxon>Bacteria</taxon>
        <taxon>Thermotogati</taxon>
        <taxon>Deinococcota</taxon>
        <taxon>Deinococci</taxon>
        <taxon>Thermales</taxon>
        <taxon>Thermaceae</taxon>
        <taxon>Thermus</taxon>
    </lineage>
</organism>
<dbReference type="PROSITE" id="PS50928">
    <property type="entry name" value="ABC_TM1"/>
    <property type="match status" value="1"/>
</dbReference>
<comment type="similarity">
    <text evidence="2">Belongs to the binding-protein-dependent transport system permease family. HisMQ subfamily.</text>
</comment>
<keyword evidence="3 9" id="KW-0813">Transport</keyword>
<comment type="subcellular location">
    <subcellularLocation>
        <location evidence="1 9">Cell membrane</location>
        <topology evidence="1 9">Multi-pass membrane protein</topology>
    </subcellularLocation>
</comment>
<evidence type="ECO:0000256" key="7">
    <source>
        <dbReference type="ARBA" id="ARBA00022989"/>
    </source>
</evidence>
<dbReference type="Proteomes" id="UP000199446">
    <property type="component" value="Unassembled WGS sequence"/>
</dbReference>
<keyword evidence="12" id="KW-1185">Reference proteome</keyword>
<evidence type="ECO:0000313" key="12">
    <source>
        <dbReference type="Proteomes" id="UP000199446"/>
    </source>
</evidence>